<comment type="similarity">
    <text evidence="1 4">Belongs to the bacterial flagellin family.</text>
</comment>
<dbReference type="InterPro" id="IPR001492">
    <property type="entry name" value="Flagellin"/>
</dbReference>
<keyword evidence="7" id="KW-0282">Flagellum</keyword>
<dbReference type="Pfam" id="PF00700">
    <property type="entry name" value="Flagellin_C"/>
    <property type="match status" value="1"/>
</dbReference>
<dbReference type="InterPro" id="IPR001029">
    <property type="entry name" value="Flagellin_N"/>
</dbReference>
<keyword evidence="8" id="KW-1185">Reference proteome</keyword>
<evidence type="ECO:0000256" key="4">
    <source>
        <dbReference type="RuleBase" id="RU362073"/>
    </source>
</evidence>
<protein>
    <recommendedName>
        <fullName evidence="4">Flagellin</fullName>
    </recommendedName>
</protein>
<accession>A0A1I2HJX9</accession>
<dbReference type="Pfam" id="PF07196">
    <property type="entry name" value="Flagellin_IN"/>
    <property type="match status" value="1"/>
</dbReference>
<reference evidence="8" key="1">
    <citation type="submission" date="2016-10" db="EMBL/GenBank/DDBJ databases">
        <authorList>
            <person name="Varghese N."/>
            <person name="Submissions S."/>
        </authorList>
    </citation>
    <scope>NUCLEOTIDE SEQUENCE [LARGE SCALE GENOMIC DNA]</scope>
    <source>
        <strain evidence="8">DSM 27981</strain>
    </source>
</reference>
<dbReference type="GO" id="GO:0005576">
    <property type="term" value="C:extracellular region"/>
    <property type="evidence" value="ECO:0007669"/>
    <property type="project" value="UniProtKB-SubCell"/>
</dbReference>
<dbReference type="STRING" id="1177982.SAMN04489711_12330"/>
<evidence type="ECO:0000259" key="6">
    <source>
        <dbReference type="Pfam" id="PF00700"/>
    </source>
</evidence>
<dbReference type="PANTHER" id="PTHR42792">
    <property type="entry name" value="FLAGELLIN"/>
    <property type="match status" value="1"/>
</dbReference>
<evidence type="ECO:0000256" key="3">
    <source>
        <dbReference type="ARBA" id="ARBA00023143"/>
    </source>
</evidence>
<dbReference type="Gene3D" id="1.20.1330.10">
    <property type="entry name" value="f41 fragment of flagellin, N-terminal domain"/>
    <property type="match status" value="1"/>
</dbReference>
<dbReference type="RefSeq" id="WP_092942068.1">
    <property type="nucleotide sequence ID" value="NZ_FONX01000023.1"/>
</dbReference>
<evidence type="ECO:0000313" key="7">
    <source>
        <dbReference type="EMBL" id="SFF29056.1"/>
    </source>
</evidence>
<proteinExistence type="inferred from homology"/>
<dbReference type="PANTHER" id="PTHR42792:SF2">
    <property type="entry name" value="FLAGELLIN"/>
    <property type="match status" value="1"/>
</dbReference>
<dbReference type="GO" id="GO:0005198">
    <property type="term" value="F:structural molecule activity"/>
    <property type="evidence" value="ECO:0007669"/>
    <property type="project" value="UniProtKB-UniRule"/>
</dbReference>
<feature type="domain" description="Flagellin N-terminal" evidence="5">
    <location>
        <begin position="4"/>
        <end position="140"/>
    </location>
</feature>
<name>A0A1I2HJX9_9BURK</name>
<dbReference type="Proteomes" id="UP000199119">
    <property type="component" value="Unassembled WGS sequence"/>
</dbReference>
<dbReference type="EMBL" id="FONX01000023">
    <property type="protein sequence ID" value="SFF29056.1"/>
    <property type="molecule type" value="Genomic_DNA"/>
</dbReference>
<dbReference type="GO" id="GO:0009288">
    <property type="term" value="C:bacterial-type flagellum"/>
    <property type="evidence" value="ECO:0007669"/>
    <property type="project" value="UniProtKB-SubCell"/>
</dbReference>
<organism evidence="7 8">
    <name type="scientific">Paracidovorax wautersii</name>
    <dbReference type="NCBI Taxonomy" id="1177982"/>
    <lineage>
        <taxon>Bacteria</taxon>
        <taxon>Pseudomonadati</taxon>
        <taxon>Pseudomonadota</taxon>
        <taxon>Betaproteobacteria</taxon>
        <taxon>Burkholderiales</taxon>
        <taxon>Comamonadaceae</taxon>
        <taxon>Paracidovorax</taxon>
    </lineage>
</organism>
<evidence type="ECO:0000313" key="8">
    <source>
        <dbReference type="Proteomes" id="UP000199119"/>
    </source>
</evidence>
<dbReference type="OrthoDB" id="9796789at2"/>
<dbReference type="Gene3D" id="6.10.280.190">
    <property type="match status" value="1"/>
</dbReference>
<evidence type="ECO:0000256" key="2">
    <source>
        <dbReference type="ARBA" id="ARBA00022525"/>
    </source>
</evidence>
<dbReference type="Gene3D" id="6.10.10.10">
    <property type="entry name" value="Flagellar export chaperone, C-terminal domain"/>
    <property type="match status" value="1"/>
</dbReference>
<dbReference type="AlphaFoldDB" id="A0A1I2HJX9"/>
<dbReference type="Pfam" id="PF00669">
    <property type="entry name" value="Flagellin_N"/>
    <property type="match status" value="1"/>
</dbReference>
<dbReference type="InterPro" id="IPR042187">
    <property type="entry name" value="Flagellin_C_sub2"/>
</dbReference>
<comment type="function">
    <text evidence="4">Flagellin is the subunit protein which polymerizes to form the filaments of bacterial flagella.</text>
</comment>
<dbReference type="Gene3D" id="2.30.220.10">
    <property type="entry name" value="f41 fragment of flagellin, C-terminal domain"/>
    <property type="match status" value="1"/>
</dbReference>
<keyword evidence="7" id="KW-0966">Cell projection</keyword>
<dbReference type="PRINTS" id="PR00207">
    <property type="entry name" value="FLAGELLIN"/>
</dbReference>
<sequence>MPTINTNISSLTAQRNLGTSQASLNTAIQRLSSGLRINSAKDDAAGLAISERFTAQIRGLNQAVRNANDGISLSQVAEGALAGSGNILQRVRELSVQSANATNSASDRKAIQAEVGQLLSELDRISVTTEFNGQKLLDGSFGSATFQVGANANQTITATTGNFRTSNYGVNLTASASGAATTGSTAGSAGAASGTITIAGLQTKTINVAASGTAADIAAAVNAASDTTGVTAVARNVSELKFGATGSFSLALKGDNSTAANVTFNVTATNTPAGLADAMKAINDSASQTGITAKLNSDSSGLILTNDSGKDINIANAAASSGSITLASQDAAATLASTSNTLTFTGAVSGAAGTTLATRGTVEYNSDKGYTVAGTGDTMTNTAATASTQKAVNTIDVSTVDGATRALKIIDSALAAVNGQRASFGALQSRFETSIANLNTSSENMSASRGRIQDADFAAETANLSRAQILQQAGTAMVAQANQIPQGVLSLLK</sequence>
<evidence type="ECO:0000256" key="1">
    <source>
        <dbReference type="ARBA" id="ARBA00005709"/>
    </source>
</evidence>
<evidence type="ECO:0000259" key="5">
    <source>
        <dbReference type="Pfam" id="PF00669"/>
    </source>
</evidence>
<keyword evidence="3 4" id="KW-0975">Bacterial flagellum</keyword>
<feature type="domain" description="Flagellin C-terminal" evidence="6">
    <location>
        <begin position="407"/>
        <end position="492"/>
    </location>
</feature>
<dbReference type="InterPro" id="IPR046358">
    <property type="entry name" value="Flagellin_C"/>
</dbReference>
<dbReference type="SUPFAM" id="SSF64518">
    <property type="entry name" value="Phase 1 flagellin"/>
    <property type="match status" value="1"/>
</dbReference>
<dbReference type="Gene3D" id="2.170.280.10">
    <property type="entry name" value="f41 fragment of flagellin, middle domain"/>
    <property type="match status" value="1"/>
</dbReference>
<keyword evidence="7" id="KW-0969">Cilium</keyword>
<comment type="subcellular location">
    <subcellularLocation>
        <location evidence="4">Secreted</location>
    </subcellularLocation>
    <subcellularLocation>
        <location evidence="4">Bacterial flagellum</location>
    </subcellularLocation>
</comment>
<dbReference type="InterPro" id="IPR010810">
    <property type="entry name" value="Flagellin_hook_IN_motif"/>
</dbReference>
<gene>
    <name evidence="7" type="ORF">SAMN04489711_12330</name>
</gene>
<keyword evidence="2 4" id="KW-0964">Secreted</keyword>